<dbReference type="InterPro" id="IPR016181">
    <property type="entry name" value="Acyl_CoA_acyltransferase"/>
</dbReference>
<dbReference type="AlphaFoldDB" id="A0A1H9HJ31"/>
<accession>A0A1H9HJ31</accession>
<reference evidence="2" key="1">
    <citation type="submission" date="2016-10" db="EMBL/GenBank/DDBJ databases">
        <authorList>
            <person name="Varghese N."/>
            <person name="Submissions S."/>
        </authorList>
    </citation>
    <scope>NUCLEOTIDE SEQUENCE [LARGE SCALE GENOMIC DNA]</scope>
    <source>
        <strain evidence="2">DSM 18887</strain>
    </source>
</reference>
<organism evidence="1 2">
    <name type="scientific">Amphritea atlantica</name>
    <dbReference type="NCBI Taxonomy" id="355243"/>
    <lineage>
        <taxon>Bacteria</taxon>
        <taxon>Pseudomonadati</taxon>
        <taxon>Pseudomonadota</taxon>
        <taxon>Gammaproteobacteria</taxon>
        <taxon>Oceanospirillales</taxon>
        <taxon>Oceanospirillaceae</taxon>
        <taxon>Amphritea</taxon>
    </lineage>
</organism>
<dbReference type="OrthoDB" id="7432757at2"/>
<name>A0A1H9HJ31_9GAMM</name>
<evidence type="ECO:0000313" key="2">
    <source>
        <dbReference type="Proteomes" id="UP000198749"/>
    </source>
</evidence>
<dbReference type="RefSeq" id="WP_091357768.1">
    <property type="nucleotide sequence ID" value="NZ_AP025284.1"/>
</dbReference>
<sequence>MYILRYQENDLNTANLYLNQGLISKISSLNPSVISITGAFEPERQRVVDFIKNIYKQSYNADINVTYPMIMSVRNADDEILAAVGVRYADKEALFLEQYLDQPIETVLDCERAQIIEIGNLASAGKGASAFLFAALASYLENQKIRYATITGTQFLHRYFKRTGLNPKELCRAHLNNISEQDTDWGTYYDTEPRVLVGNVDTGVARLKALFGADFRECRPRLFPRLHFKAEH</sequence>
<dbReference type="InterPro" id="IPR022050">
    <property type="entry name" value="T_hemolysin"/>
</dbReference>
<dbReference type="Proteomes" id="UP000198749">
    <property type="component" value="Unassembled WGS sequence"/>
</dbReference>
<proteinExistence type="predicted"/>
<evidence type="ECO:0000313" key="1">
    <source>
        <dbReference type="EMBL" id="SEQ62361.1"/>
    </source>
</evidence>
<protein>
    <submittedName>
        <fullName evidence="1">Thermostable hemolysin</fullName>
    </submittedName>
</protein>
<gene>
    <name evidence="1" type="ORF">SAMN03080615_02178</name>
</gene>
<dbReference type="EMBL" id="FOGB01000005">
    <property type="protein sequence ID" value="SEQ62361.1"/>
    <property type="molecule type" value="Genomic_DNA"/>
</dbReference>
<dbReference type="Pfam" id="PF12261">
    <property type="entry name" value="T_hemolysin"/>
    <property type="match status" value="1"/>
</dbReference>
<keyword evidence="2" id="KW-1185">Reference proteome</keyword>
<dbReference type="STRING" id="355243.SAMN03080615_02178"/>
<dbReference type="SUPFAM" id="SSF55729">
    <property type="entry name" value="Acyl-CoA N-acyltransferases (Nat)"/>
    <property type="match status" value="1"/>
</dbReference>